<evidence type="ECO:0000256" key="11">
    <source>
        <dbReference type="PIRSR" id="PIRSR001492-1"/>
    </source>
</evidence>
<evidence type="ECO:0000313" key="16">
    <source>
        <dbReference type="EMBL" id="PIP21969.1"/>
    </source>
</evidence>
<dbReference type="SUPFAM" id="SSF53649">
    <property type="entry name" value="Alkaline phosphatase-like"/>
    <property type="match status" value="1"/>
</dbReference>
<feature type="active site" description="Phosphoserine intermediate" evidence="9 11">
    <location>
        <position position="61"/>
    </location>
</feature>
<keyword evidence="6 9" id="KW-0324">Glycolysis</keyword>
<evidence type="ECO:0000256" key="5">
    <source>
        <dbReference type="ARBA" id="ARBA00022723"/>
    </source>
</evidence>
<comment type="catalytic activity">
    <reaction evidence="1 9">
        <text>(2R)-2-phosphoglycerate = (2R)-3-phosphoglycerate</text>
        <dbReference type="Rhea" id="RHEA:15901"/>
        <dbReference type="ChEBI" id="CHEBI:58272"/>
        <dbReference type="ChEBI" id="CHEBI:58289"/>
        <dbReference type="EC" id="5.4.2.12"/>
    </reaction>
</comment>
<comment type="similarity">
    <text evidence="4 9">Belongs to the BPG-independent phosphoglycerate mutase family.</text>
</comment>
<feature type="binding site" evidence="9 12">
    <location>
        <begin position="152"/>
        <end position="153"/>
    </location>
    <ligand>
        <name>substrate</name>
    </ligand>
</feature>
<dbReference type="Gene3D" id="3.40.720.10">
    <property type="entry name" value="Alkaline Phosphatase, subunit A"/>
    <property type="match status" value="1"/>
</dbReference>
<dbReference type="UniPathway" id="UPA00109">
    <property type="reaction ID" value="UER00186"/>
</dbReference>
<keyword evidence="7 9" id="KW-0464">Manganese</keyword>
<feature type="domain" description="Metalloenzyme" evidence="14">
    <location>
        <begin position="3"/>
        <end position="504"/>
    </location>
</feature>
<accession>A0A2G9YRV2</accession>
<dbReference type="SUPFAM" id="SSF64158">
    <property type="entry name" value="2,3-Bisphosphoglycerate-independent phosphoglycerate mutase, substrate-binding domain"/>
    <property type="match status" value="1"/>
</dbReference>
<comment type="function">
    <text evidence="2 9">Catalyzes the interconversion of 2-phosphoglycerate and 3-phosphoglycerate.</text>
</comment>
<reference evidence="16 17" key="1">
    <citation type="submission" date="2017-09" db="EMBL/GenBank/DDBJ databases">
        <title>Depth-based differentiation of microbial function through sediment-hosted aquifers and enrichment of novel symbionts in the deep terrestrial subsurface.</title>
        <authorList>
            <person name="Probst A.J."/>
            <person name="Ladd B."/>
            <person name="Jarett J.K."/>
            <person name="Geller-Mcgrath D.E."/>
            <person name="Sieber C.M."/>
            <person name="Emerson J.B."/>
            <person name="Anantharaman K."/>
            <person name="Thomas B.C."/>
            <person name="Malmstrom R."/>
            <person name="Stieglmeier M."/>
            <person name="Klingl A."/>
            <person name="Woyke T."/>
            <person name="Ryan C.M."/>
            <person name="Banfield J.F."/>
        </authorList>
    </citation>
    <scope>NUCLEOTIDE SEQUENCE [LARGE SCALE GENOMIC DNA]</scope>
    <source>
        <strain evidence="16">CG23_combo_of_CG06-09_8_20_14_all_40_13</strain>
    </source>
</reference>
<evidence type="ECO:0000256" key="2">
    <source>
        <dbReference type="ARBA" id="ARBA00002315"/>
    </source>
</evidence>
<name>A0A2G9YRV2_9BACT</name>
<dbReference type="InterPro" id="IPR006124">
    <property type="entry name" value="Metalloenzyme"/>
</dbReference>
<gene>
    <name evidence="9" type="primary">gpmI</name>
    <name evidence="16" type="ORF">COX39_00080</name>
</gene>
<keyword evidence="5 9" id="KW-0479">Metal-binding</keyword>
<comment type="pathway">
    <text evidence="3 9">Carbohydrate degradation; glycolysis; pyruvate from D-glyceraldehyde 3-phosphate: step 3/5.</text>
</comment>
<comment type="subunit">
    <text evidence="9">Monomer.</text>
</comment>
<keyword evidence="8 9" id="KW-0413">Isomerase</keyword>
<dbReference type="GO" id="GO:0006007">
    <property type="term" value="P:glucose catabolic process"/>
    <property type="evidence" value="ECO:0007669"/>
    <property type="project" value="InterPro"/>
</dbReference>
<dbReference type="GO" id="GO:0006096">
    <property type="term" value="P:glycolytic process"/>
    <property type="evidence" value="ECO:0007669"/>
    <property type="project" value="UniProtKB-UniRule"/>
</dbReference>
<feature type="binding site" evidence="9 13">
    <location>
        <position position="446"/>
    </location>
    <ligand>
        <name>Mn(2+)</name>
        <dbReference type="ChEBI" id="CHEBI:29035"/>
        <label>2</label>
    </ligand>
</feature>
<dbReference type="Gene3D" id="3.40.1450.10">
    <property type="entry name" value="BPG-independent phosphoglycerate mutase, domain B"/>
    <property type="match status" value="1"/>
</dbReference>
<feature type="binding site" evidence="9 13">
    <location>
        <position position="464"/>
    </location>
    <ligand>
        <name>Mn(2+)</name>
        <dbReference type="ChEBI" id="CHEBI:29035"/>
        <label>1</label>
    </ligand>
</feature>
<dbReference type="GO" id="GO:0004619">
    <property type="term" value="F:phosphoglycerate mutase activity"/>
    <property type="evidence" value="ECO:0007669"/>
    <property type="project" value="UniProtKB-UniRule"/>
</dbReference>
<dbReference type="PANTHER" id="PTHR31637:SF0">
    <property type="entry name" value="2,3-BISPHOSPHOGLYCERATE-INDEPENDENT PHOSPHOGLYCERATE MUTASE"/>
    <property type="match status" value="1"/>
</dbReference>
<protein>
    <recommendedName>
        <fullName evidence="9 10">2,3-bisphosphoglycerate-independent phosphoglycerate mutase</fullName>
        <shortName evidence="9">BPG-independent PGAM</shortName>
        <shortName evidence="9">Phosphoglyceromutase</shortName>
        <shortName evidence="9">iPGM</shortName>
        <ecNumber evidence="9 10">5.4.2.12</ecNumber>
    </recommendedName>
</protein>
<dbReference type="AlphaFoldDB" id="A0A2G9YRV2"/>
<organism evidence="16 17">
    <name type="scientific">Candidatus Nealsonbacteria bacterium CG23_combo_of_CG06-09_8_20_14_all_40_13</name>
    <dbReference type="NCBI Taxonomy" id="1974724"/>
    <lineage>
        <taxon>Bacteria</taxon>
        <taxon>Candidatus Nealsoniibacteriota</taxon>
    </lineage>
</organism>
<evidence type="ECO:0000259" key="14">
    <source>
        <dbReference type="Pfam" id="PF01676"/>
    </source>
</evidence>
<dbReference type="GO" id="GO:0030145">
    <property type="term" value="F:manganese ion binding"/>
    <property type="evidence" value="ECO:0007669"/>
    <property type="project" value="UniProtKB-UniRule"/>
</dbReference>
<evidence type="ECO:0000256" key="4">
    <source>
        <dbReference type="ARBA" id="ARBA00008819"/>
    </source>
</evidence>
<dbReference type="EMBL" id="PCRM01000002">
    <property type="protein sequence ID" value="PIP21969.1"/>
    <property type="molecule type" value="Genomic_DNA"/>
</dbReference>
<evidence type="ECO:0000256" key="9">
    <source>
        <dbReference type="HAMAP-Rule" id="MF_01038"/>
    </source>
</evidence>
<sequence length="520" mass="57805">MPKPLVLIILDGWGTSPPWGGNAISLAKIPFFDKMWQSFPHTILQAFGQYVGLPGHEMGNSEVGHLNIGAGRVVNQDVSRIKKTMADGSFFKNPVLNEAIDHAAQRNGNLHLLGLLSAGSVHSHIDHLFALLDLCKRRDFQQVFVDVISDGRDADPMSAQTFIAKLQHKFKQIGFGQISTVSGRYYAMDRDSHWERTEKVYNTMVNGEGVTAETALSAVANSYNKGTTDEFILPTVIIKNGKPVAKVKSGDSIIFFNFRADRARQISQAFMTEKIDKFQRGKRIKHLFFTGLIPYGYEQEISESLKSAFNPEKIPNTLAEVLSKNKLRQLHITETEKYAHLTYFFNGGREKPFPGEERILIPSPRVATYDLKPEMSAGEITKTLLEKLDENRYDFIVVNFANPDMVGHTGNIKAEIVGIEFLDKCLQQIITETLALGGTAVVTADHGNAEEMLSPATGQLSTEHNKNPVPFILVSNLPKLKRPIAQDGLLANIAPTILEILKIRKPKEMLGKSLLLKINA</sequence>
<comment type="caution">
    <text evidence="16">The sequence shown here is derived from an EMBL/GenBank/DDBJ whole genome shotgun (WGS) entry which is preliminary data.</text>
</comment>
<evidence type="ECO:0000256" key="12">
    <source>
        <dbReference type="PIRSR" id="PIRSR001492-2"/>
    </source>
</evidence>
<feature type="binding site" evidence="9 12">
    <location>
        <position position="122"/>
    </location>
    <ligand>
        <name>substrate</name>
    </ligand>
</feature>
<dbReference type="InterPro" id="IPR011258">
    <property type="entry name" value="BPG-indep_PGM_N"/>
</dbReference>
<dbReference type="FunFam" id="3.40.1450.10:FF:000002">
    <property type="entry name" value="2,3-bisphosphoglycerate-independent phosphoglycerate mutase"/>
    <property type="match status" value="1"/>
</dbReference>
<feature type="binding site" evidence="9 13">
    <location>
        <position position="404"/>
    </location>
    <ligand>
        <name>Mn(2+)</name>
        <dbReference type="ChEBI" id="CHEBI:29035"/>
        <label>1</label>
    </ligand>
</feature>
<feature type="binding site" evidence="9 13">
    <location>
        <position position="61"/>
    </location>
    <ligand>
        <name>Mn(2+)</name>
        <dbReference type="ChEBI" id="CHEBI:29035"/>
        <label>2</label>
    </ligand>
</feature>
<proteinExistence type="inferred from homology"/>
<dbReference type="InterPro" id="IPR017850">
    <property type="entry name" value="Alkaline_phosphatase_core_sf"/>
</dbReference>
<dbReference type="InterPro" id="IPR005995">
    <property type="entry name" value="Pgm_bpd_ind"/>
</dbReference>
<evidence type="ECO:0000256" key="6">
    <source>
        <dbReference type="ARBA" id="ARBA00023152"/>
    </source>
</evidence>
<evidence type="ECO:0000256" key="8">
    <source>
        <dbReference type="ARBA" id="ARBA00023235"/>
    </source>
</evidence>
<dbReference type="HAMAP" id="MF_01038">
    <property type="entry name" value="GpmI"/>
    <property type="match status" value="1"/>
</dbReference>
<feature type="binding site" evidence="9 12">
    <location>
        <begin position="259"/>
        <end position="262"/>
    </location>
    <ligand>
        <name>substrate</name>
    </ligand>
</feature>
<feature type="binding site" evidence="9 13">
    <location>
        <position position="11"/>
    </location>
    <ligand>
        <name>Mn(2+)</name>
        <dbReference type="ChEBI" id="CHEBI:29035"/>
        <label>2</label>
    </ligand>
</feature>
<dbReference type="InterPro" id="IPR036646">
    <property type="entry name" value="PGAM_B_sf"/>
</dbReference>
<dbReference type="CDD" id="cd16010">
    <property type="entry name" value="iPGM"/>
    <property type="match status" value="1"/>
</dbReference>
<dbReference type="GO" id="GO:0005829">
    <property type="term" value="C:cytosol"/>
    <property type="evidence" value="ECO:0007669"/>
    <property type="project" value="TreeGrafter"/>
</dbReference>
<comment type="cofactor">
    <cofactor evidence="9">
        <name>Mn(2+)</name>
        <dbReference type="ChEBI" id="CHEBI:29035"/>
    </cofactor>
    <text evidence="9">Binds 2 manganese ions per subunit.</text>
</comment>
<feature type="binding site" evidence="9 13">
    <location>
        <position position="408"/>
    </location>
    <ligand>
        <name>Mn(2+)</name>
        <dbReference type="ChEBI" id="CHEBI:29035"/>
        <label>1</label>
    </ligand>
</feature>
<evidence type="ECO:0000259" key="15">
    <source>
        <dbReference type="Pfam" id="PF06415"/>
    </source>
</evidence>
<evidence type="ECO:0000313" key="17">
    <source>
        <dbReference type="Proteomes" id="UP000231567"/>
    </source>
</evidence>
<dbReference type="PIRSF" id="PIRSF001492">
    <property type="entry name" value="IPGAM"/>
    <property type="match status" value="1"/>
</dbReference>
<evidence type="ECO:0000256" key="10">
    <source>
        <dbReference type="NCBIfam" id="TIGR01307"/>
    </source>
</evidence>
<feature type="binding site" evidence="9 12">
    <location>
        <position position="337"/>
    </location>
    <ligand>
        <name>substrate</name>
    </ligand>
</feature>
<dbReference type="Proteomes" id="UP000231567">
    <property type="component" value="Unassembled WGS sequence"/>
</dbReference>
<dbReference type="EC" id="5.4.2.12" evidence="9 10"/>
<evidence type="ECO:0000256" key="7">
    <source>
        <dbReference type="ARBA" id="ARBA00023211"/>
    </source>
</evidence>
<dbReference type="Pfam" id="PF06415">
    <property type="entry name" value="iPGM_N"/>
    <property type="match status" value="1"/>
</dbReference>
<feature type="binding site" evidence="9 12">
    <location>
        <position position="190"/>
    </location>
    <ligand>
        <name>substrate</name>
    </ligand>
</feature>
<feature type="binding site" evidence="9 13">
    <location>
        <position position="445"/>
    </location>
    <ligand>
        <name>Mn(2+)</name>
        <dbReference type="ChEBI" id="CHEBI:29035"/>
        <label>2</label>
    </ligand>
</feature>
<evidence type="ECO:0000256" key="13">
    <source>
        <dbReference type="PIRSR" id="PIRSR001492-3"/>
    </source>
</evidence>
<feature type="binding site" evidence="9 12">
    <location>
        <position position="184"/>
    </location>
    <ligand>
        <name>substrate</name>
    </ligand>
</feature>
<feature type="domain" description="BPG-independent PGAM N-terminal" evidence="15">
    <location>
        <begin position="81"/>
        <end position="295"/>
    </location>
</feature>
<dbReference type="Pfam" id="PF01676">
    <property type="entry name" value="Metalloenzyme"/>
    <property type="match status" value="1"/>
</dbReference>
<dbReference type="PANTHER" id="PTHR31637">
    <property type="entry name" value="2,3-BISPHOSPHOGLYCERATE-INDEPENDENT PHOSPHOGLYCERATE MUTASE"/>
    <property type="match status" value="1"/>
</dbReference>
<evidence type="ECO:0000256" key="1">
    <source>
        <dbReference type="ARBA" id="ARBA00000370"/>
    </source>
</evidence>
<evidence type="ECO:0000256" key="3">
    <source>
        <dbReference type="ARBA" id="ARBA00004798"/>
    </source>
</evidence>
<dbReference type="NCBIfam" id="TIGR01307">
    <property type="entry name" value="pgm_bpd_ind"/>
    <property type="match status" value="1"/>
</dbReference>